<dbReference type="EMBL" id="DAARRL010000137">
    <property type="protein sequence ID" value="HAE3635360.1"/>
    <property type="molecule type" value="Genomic_DNA"/>
</dbReference>
<evidence type="ECO:0000313" key="1">
    <source>
        <dbReference type="EMBL" id="HAE3635360.1"/>
    </source>
</evidence>
<accession>A0A730B9M1</accession>
<organism evidence="1">
    <name type="scientific">Salmonella enteritidis</name>
    <dbReference type="NCBI Taxonomy" id="149539"/>
    <lineage>
        <taxon>Bacteria</taxon>
        <taxon>Pseudomonadati</taxon>
        <taxon>Pseudomonadota</taxon>
        <taxon>Gammaproteobacteria</taxon>
        <taxon>Enterobacterales</taxon>
        <taxon>Enterobacteriaceae</taxon>
        <taxon>Salmonella</taxon>
    </lineage>
</organism>
<comment type="caution">
    <text evidence="1">The sequence shown here is derived from an EMBL/GenBank/DDBJ whole genome shotgun (WGS) entry which is preliminary data.</text>
</comment>
<reference evidence="1" key="1">
    <citation type="journal article" date="2018" name="Genome Biol.">
        <title>SKESA: strategic k-mer extension for scrupulous assemblies.</title>
        <authorList>
            <person name="Souvorov A."/>
            <person name="Agarwala R."/>
            <person name="Lipman D.J."/>
        </authorList>
    </citation>
    <scope>NUCLEOTIDE SEQUENCE</scope>
    <source>
        <strain evidence="1">11-3314</strain>
    </source>
</reference>
<dbReference type="AlphaFoldDB" id="A0A730B9M1"/>
<gene>
    <name evidence="1" type="ORF">G3984_004549</name>
</gene>
<proteinExistence type="predicted"/>
<protein>
    <submittedName>
        <fullName evidence="1">Molecular chaperone</fullName>
    </submittedName>
</protein>
<reference evidence="1" key="2">
    <citation type="submission" date="2018-07" db="EMBL/GenBank/DDBJ databases">
        <authorList>
            <consortium name="NCBI Pathogen Detection Project"/>
        </authorList>
    </citation>
    <scope>NUCLEOTIDE SEQUENCE</scope>
    <source>
        <strain evidence="1">11-3314</strain>
    </source>
</reference>
<name>A0A730B9M1_SALEN</name>
<sequence length="28" mass="3287">MDSIYESLTELEKTGLTLRDFFNSHDSH</sequence>
<feature type="non-terminal residue" evidence="1">
    <location>
        <position position="28"/>
    </location>
</feature>